<evidence type="ECO:0000259" key="3">
    <source>
        <dbReference type="Pfam" id="PF25372"/>
    </source>
</evidence>
<reference evidence="4" key="1">
    <citation type="submission" date="2020-11" db="EMBL/GenBank/DDBJ databases">
        <authorList>
            <person name="Tran Van P."/>
        </authorList>
    </citation>
    <scope>NUCLEOTIDE SEQUENCE</scope>
</reference>
<dbReference type="CDD" id="cd22127">
    <property type="entry name" value="F-box_FBXL16"/>
    <property type="match status" value="1"/>
</dbReference>
<dbReference type="InterPro" id="IPR057207">
    <property type="entry name" value="FBXL15_LRR"/>
</dbReference>
<proteinExistence type="predicted"/>
<dbReference type="PANTHER" id="PTHR13318:SF193">
    <property type="entry name" value="F-BOX_LRR-REPEAT PROTEIN 16"/>
    <property type="match status" value="1"/>
</dbReference>
<dbReference type="InterPro" id="IPR032675">
    <property type="entry name" value="LRR_dom_sf"/>
</dbReference>
<name>A0A7R9QBA5_9ACAR</name>
<dbReference type="OrthoDB" id="10044893at2759"/>
<dbReference type="InterPro" id="IPR036047">
    <property type="entry name" value="F-box-like_dom_sf"/>
</dbReference>
<protein>
    <recommendedName>
        <fullName evidence="3">F-box/LRR-repeat protein 15-like leucin rich repeat domain-containing protein</fullName>
    </recommendedName>
</protein>
<dbReference type="EMBL" id="CAJPVJ010000444">
    <property type="protein sequence ID" value="CAG2162471.1"/>
    <property type="molecule type" value="Genomic_DNA"/>
</dbReference>
<evidence type="ECO:0000256" key="2">
    <source>
        <dbReference type="SAM" id="MobiDB-lite"/>
    </source>
</evidence>
<dbReference type="EMBL" id="OC915269">
    <property type="protein sequence ID" value="CAD7639578.1"/>
    <property type="molecule type" value="Genomic_DNA"/>
</dbReference>
<sequence length="622" mass="68922">MNRIIKICLWQSCTAAVDNTGAPVDVITACILGGLRAAWRSSSSSTSTGMSAEVSFTKRAAAELSRCFNGIAVRQSKSKPPQPQSSTTGAPTTATVVDPSATSASNNKHQPELKPLCDESSQLISCDNHKHGKHVNNWYNRSNNHNNNSTPTKVPALLGTPNGTPRRRGSRNGDPPPQAPPKTWRARRKNYLLNVQRAKYLDELWTDCKFLMKFFTYFMPLERCVLAQVCKTWETLLYSDQRFWKHLMPVILCTELRREKSLTTLPDSSGTTEVDGQDIRTLTASADQTVEEIKANLYYSIDVRGFDSICMFGASDGDVVDFTSRTRPTLLNRLTSAALRNSSVSDKGLEVFLASLSNSLLKLELSGCNEITDTVLWAGLVPKLEILIIMDCINISDETIAAICQMLPSLKKLQIQAYHVTDTSMAYFGSTLARENLRVLMLHHCWELSNQGVANLAHGLPNLHTLSLSGCSKVSDDAIEVIAEQVRGLRYLDLSWCPRVSDAALEYIACDLSDTLTHLILDRCLHITCIGMGYVATMTRLCHLSLRWCPQVRDFGLQTLCSMRSLRSLSIAGCPQLTIGGLSCLVQMQNLQELELTNCPAATRELINYLRDNLPQHCIITL</sequence>
<gene>
    <name evidence="4" type="ORF">ONB1V03_LOCUS2064</name>
</gene>
<dbReference type="SMART" id="SM00367">
    <property type="entry name" value="LRR_CC"/>
    <property type="match status" value="7"/>
</dbReference>
<feature type="domain" description="F-box/LRR-repeat protein 15-like leucin rich repeat" evidence="3">
    <location>
        <begin position="353"/>
        <end position="509"/>
    </location>
</feature>
<dbReference type="InterPro" id="IPR006553">
    <property type="entry name" value="Leu-rich_rpt_Cys-con_subtyp"/>
</dbReference>
<keyword evidence="5" id="KW-1185">Reference proteome</keyword>
<feature type="compositionally biased region" description="Low complexity" evidence="2">
    <location>
        <begin position="137"/>
        <end position="148"/>
    </location>
</feature>
<evidence type="ECO:0000313" key="4">
    <source>
        <dbReference type="EMBL" id="CAD7639578.1"/>
    </source>
</evidence>
<feature type="region of interest" description="Disordered" evidence="2">
    <location>
        <begin position="74"/>
        <end position="114"/>
    </location>
</feature>
<evidence type="ECO:0000313" key="5">
    <source>
        <dbReference type="Proteomes" id="UP000728032"/>
    </source>
</evidence>
<dbReference type="Gene3D" id="3.80.10.10">
    <property type="entry name" value="Ribonuclease Inhibitor"/>
    <property type="match status" value="2"/>
</dbReference>
<dbReference type="Proteomes" id="UP000728032">
    <property type="component" value="Unassembled WGS sequence"/>
</dbReference>
<dbReference type="SUPFAM" id="SSF52047">
    <property type="entry name" value="RNI-like"/>
    <property type="match status" value="1"/>
</dbReference>
<organism evidence="4">
    <name type="scientific">Oppiella nova</name>
    <dbReference type="NCBI Taxonomy" id="334625"/>
    <lineage>
        <taxon>Eukaryota</taxon>
        <taxon>Metazoa</taxon>
        <taxon>Ecdysozoa</taxon>
        <taxon>Arthropoda</taxon>
        <taxon>Chelicerata</taxon>
        <taxon>Arachnida</taxon>
        <taxon>Acari</taxon>
        <taxon>Acariformes</taxon>
        <taxon>Sarcoptiformes</taxon>
        <taxon>Oribatida</taxon>
        <taxon>Brachypylina</taxon>
        <taxon>Oppioidea</taxon>
        <taxon>Oppiidae</taxon>
        <taxon>Oppiella</taxon>
    </lineage>
</organism>
<feature type="region of interest" description="Disordered" evidence="2">
    <location>
        <begin position="137"/>
        <end position="185"/>
    </location>
</feature>
<evidence type="ECO:0000256" key="1">
    <source>
        <dbReference type="ARBA" id="ARBA00022786"/>
    </source>
</evidence>
<keyword evidence="1" id="KW-0833">Ubl conjugation pathway</keyword>
<dbReference type="GO" id="GO:0031146">
    <property type="term" value="P:SCF-dependent proteasomal ubiquitin-dependent protein catabolic process"/>
    <property type="evidence" value="ECO:0007669"/>
    <property type="project" value="TreeGrafter"/>
</dbReference>
<dbReference type="AlphaFoldDB" id="A0A7R9QBA5"/>
<accession>A0A7R9QBA5</accession>
<dbReference type="PANTHER" id="PTHR13318">
    <property type="entry name" value="PARTNER OF PAIRED, ISOFORM B-RELATED"/>
    <property type="match status" value="1"/>
</dbReference>
<feature type="compositionally biased region" description="Polar residues" evidence="2">
    <location>
        <begin position="87"/>
        <end position="108"/>
    </location>
</feature>
<dbReference type="SUPFAM" id="SSF81383">
    <property type="entry name" value="F-box domain"/>
    <property type="match status" value="1"/>
</dbReference>
<dbReference type="Pfam" id="PF25372">
    <property type="entry name" value="DUF7885"/>
    <property type="match status" value="1"/>
</dbReference>
<dbReference type="GO" id="GO:0019005">
    <property type="term" value="C:SCF ubiquitin ligase complex"/>
    <property type="evidence" value="ECO:0007669"/>
    <property type="project" value="TreeGrafter"/>
</dbReference>